<organism evidence="1 2">
    <name type="scientific">Trichonephila clavipes</name>
    <name type="common">Golden silk orbweaver</name>
    <name type="synonym">Nephila clavipes</name>
    <dbReference type="NCBI Taxonomy" id="2585209"/>
    <lineage>
        <taxon>Eukaryota</taxon>
        <taxon>Metazoa</taxon>
        <taxon>Ecdysozoa</taxon>
        <taxon>Arthropoda</taxon>
        <taxon>Chelicerata</taxon>
        <taxon>Arachnida</taxon>
        <taxon>Araneae</taxon>
        <taxon>Araneomorphae</taxon>
        <taxon>Entelegynae</taxon>
        <taxon>Araneoidea</taxon>
        <taxon>Nephilidae</taxon>
        <taxon>Trichonephila</taxon>
    </lineage>
</organism>
<protein>
    <submittedName>
        <fullName evidence="1">Uncharacterized protein</fullName>
    </submittedName>
</protein>
<gene>
    <name evidence="1" type="ORF">TNCV_2207021</name>
</gene>
<dbReference type="Proteomes" id="UP000887159">
    <property type="component" value="Unassembled WGS sequence"/>
</dbReference>
<dbReference type="EMBL" id="BMAU01021250">
    <property type="protein sequence ID" value="GFY05256.1"/>
    <property type="molecule type" value="Genomic_DNA"/>
</dbReference>
<evidence type="ECO:0000313" key="1">
    <source>
        <dbReference type="EMBL" id="GFY05256.1"/>
    </source>
</evidence>
<evidence type="ECO:0000313" key="2">
    <source>
        <dbReference type="Proteomes" id="UP000887159"/>
    </source>
</evidence>
<dbReference type="AlphaFoldDB" id="A0A8X6SB53"/>
<name>A0A8X6SB53_TRICX</name>
<reference evidence="1" key="1">
    <citation type="submission" date="2020-08" db="EMBL/GenBank/DDBJ databases">
        <title>Multicomponent nature underlies the extraordinary mechanical properties of spider dragline silk.</title>
        <authorList>
            <person name="Kono N."/>
            <person name="Nakamura H."/>
            <person name="Mori M."/>
            <person name="Yoshida Y."/>
            <person name="Ohtoshi R."/>
            <person name="Malay A.D."/>
            <person name="Moran D.A.P."/>
            <person name="Tomita M."/>
            <person name="Numata K."/>
            <person name="Arakawa K."/>
        </authorList>
    </citation>
    <scope>NUCLEOTIDE SEQUENCE</scope>
</reference>
<accession>A0A8X6SB53</accession>
<keyword evidence="2" id="KW-1185">Reference proteome</keyword>
<sequence>MHVESVSGQNSHVQHGAKVWKIYYHRCHPRHLYMDENIEVHEHRFALVPGQIRQLSHSVDRKRSCCSTWLEKNERMKILKITPLIRVKRQKLPGVNDRQTLEKAISNNKSPIMQELAETLGNGRETAG</sequence>
<proteinExistence type="predicted"/>
<comment type="caution">
    <text evidence="1">The sequence shown here is derived from an EMBL/GenBank/DDBJ whole genome shotgun (WGS) entry which is preliminary data.</text>
</comment>